<name>A0A9D3UU38_9ROSI</name>
<comment type="caution">
    <text evidence="1">The sequence shown here is derived from an EMBL/GenBank/DDBJ whole genome shotgun (WGS) entry which is preliminary data.</text>
</comment>
<gene>
    <name evidence="1" type="ORF">J1N35_035346</name>
</gene>
<dbReference type="Proteomes" id="UP000828251">
    <property type="component" value="Unassembled WGS sequence"/>
</dbReference>
<evidence type="ECO:0000313" key="2">
    <source>
        <dbReference type="Proteomes" id="UP000828251"/>
    </source>
</evidence>
<dbReference type="EMBL" id="JAIQCV010000010">
    <property type="protein sequence ID" value="KAH1057281.1"/>
    <property type="molecule type" value="Genomic_DNA"/>
</dbReference>
<proteinExistence type="predicted"/>
<dbReference type="AlphaFoldDB" id="A0A9D3UU38"/>
<organism evidence="1 2">
    <name type="scientific">Gossypium stocksii</name>
    <dbReference type="NCBI Taxonomy" id="47602"/>
    <lineage>
        <taxon>Eukaryota</taxon>
        <taxon>Viridiplantae</taxon>
        <taxon>Streptophyta</taxon>
        <taxon>Embryophyta</taxon>
        <taxon>Tracheophyta</taxon>
        <taxon>Spermatophyta</taxon>
        <taxon>Magnoliopsida</taxon>
        <taxon>eudicotyledons</taxon>
        <taxon>Gunneridae</taxon>
        <taxon>Pentapetalae</taxon>
        <taxon>rosids</taxon>
        <taxon>malvids</taxon>
        <taxon>Malvales</taxon>
        <taxon>Malvaceae</taxon>
        <taxon>Malvoideae</taxon>
        <taxon>Gossypium</taxon>
    </lineage>
</organism>
<accession>A0A9D3UU38</accession>
<reference evidence="1 2" key="1">
    <citation type="journal article" date="2021" name="Plant Biotechnol. J.">
        <title>Multi-omics assisted identification of the key and species-specific regulatory components of drought-tolerant mechanisms in Gossypium stocksii.</title>
        <authorList>
            <person name="Yu D."/>
            <person name="Ke L."/>
            <person name="Zhang D."/>
            <person name="Wu Y."/>
            <person name="Sun Y."/>
            <person name="Mei J."/>
            <person name="Sun J."/>
            <person name="Sun Y."/>
        </authorList>
    </citation>
    <scope>NUCLEOTIDE SEQUENCE [LARGE SCALE GENOMIC DNA]</scope>
    <source>
        <strain evidence="2">cv. E1</strain>
        <tissue evidence="1">Leaf</tissue>
    </source>
</reference>
<keyword evidence="2" id="KW-1185">Reference proteome</keyword>
<sequence>MLRWNVKGIKLGLNLLLYHLEKGDKIYKLQPTPLLFREIGLEGKIHRLRSTLLLLRETNLQSSACSTTTQGDKASGLNLIPYFLKKIRFTAFDLLHYCLGRQIYNFQPVPLLLREIRLVTSTCSL</sequence>
<evidence type="ECO:0000313" key="1">
    <source>
        <dbReference type="EMBL" id="KAH1057281.1"/>
    </source>
</evidence>
<protein>
    <submittedName>
        <fullName evidence="1">Uncharacterized protein</fullName>
    </submittedName>
</protein>